<reference evidence="2 3" key="1">
    <citation type="journal article" date="2024" name="IMA Fungus">
        <title>IMA Genome - F19 : A genome assembly and annotation guide to empower mycologists, including annotated draft genome sequences of Ceratocystis pirilliformis, Diaporthe australafricana, Fusarium ophioides, Paecilomyces lecythidis, and Sporothrix stenoceras.</title>
        <authorList>
            <person name="Aylward J."/>
            <person name="Wilson A.M."/>
            <person name="Visagie C.M."/>
            <person name="Spraker J."/>
            <person name="Barnes I."/>
            <person name="Buitendag C."/>
            <person name="Ceriani C."/>
            <person name="Del Mar Angel L."/>
            <person name="du Plessis D."/>
            <person name="Fuchs T."/>
            <person name="Gasser K."/>
            <person name="Kramer D."/>
            <person name="Li W."/>
            <person name="Munsamy K."/>
            <person name="Piso A."/>
            <person name="Price J.L."/>
            <person name="Sonnekus B."/>
            <person name="Thomas C."/>
            <person name="van der Nest A."/>
            <person name="van Dijk A."/>
            <person name="van Heerden A."/>
            <person name="van Vuuren N."/>
            <person name="Yilmaz N."/>
            <person name="Duong T.A."/>
            <person name="van der Merwe N.A."/>
            <person name="Wingfield M.J."/>
            <person name="Wingfield B.D."/>
        </authorList>
    </citation>
    <scope>NUCLEOTIDE SEQUENCE [LARGE SCALE GENOMIC DNA]</scope>
    <source>
        <strain evidence="2 3">CMW 18300</strain>
    </source>
</reference>
<gene>
    <name evidence="2" type="ORF">Daus18300_005536</name>
</gene>
<organism evidence="2 3">
    <name type="scientific">Diaporthe australafricana</name>
    <dbReference type="NCBI Taxonomy" id="127596"/>
    <lineage>
        <taxon>Eukaryota</taxon>
        <taxon>Fungi</taxon>
        <taxon>Dikarya</taxon>
        <taxon>Ascomycota</taxon>
        <taxon>Pezizomycotina</taxon>
        <taxon>Sordariomycetes</taxon>
        <taxon>Sordariomycetidae</taxon>
        <taxon>Diaporthales</taxon>
        <taxon>Diaporthaceae</taxon>
        <taxon>Diaporthe</taxon>
    </lineage>
</organism>
<evidence type="ECO:0000256" key="1">
    <source>
        <dbReference type="SAM" id="MobiDB-lite"/>
    </source>
</evidence>
<feature type="region of interest" description="Disordered" evidence="1">
    <location>
        <begin position="42"/>
        <end position="77"/>
    </location>
</feature>
<dbReference type="EMBL" id="JAWRVE010000041">
    <property type="protein sequence ID" value="KAL1869324.1"/>
    <property type="molecule type" value="Genomic_DNA"/>
</dbReference>
<comment type="caution">
    <text evidence="2">The sequence shown here is derived from an EMBL/GenBank/DDBJ whole genome shotgun (WGS) entry which is preliminary data.</text>
</comment>
<proteinExistence type="predicted"/>
<evidence type="ECO:0000313" key="3">
    <source>
        <dbReference type="Proteomes" id="UP001583177"/>
    </source>
</evidence>
<protein>
    <submittedName>
        <fullName evidence="2">Uncharacterized protein</fullName>
    </submittedName>
</protein>
<dbReference type="Proteomes" id="UP001583177">
    <property type="component" value="Unassembled WGS sequence"/>
</dbReference>
<name>A0ABR3X0J1_9PEZI</name>
<accession>A0ABR3X0J1</accession>
<keyword evidence="3" id="KW-1185">Reference proteome</keyword>
<sequence>MLGMVAGVEGKALVVLSEMRVVDTEVAGRVVEVLASRLDVAEGPRPVEDEAPNEDSGGPRLDGEVDEESELAGGKVSRNDEAAGKVLEVEFLKKKEDVVELVRSIESTLGEEVAVLNISVVDGETGVVGKISVEYVLVVLLTKSMVVDRSGVDESVVDDSVISGSVVDDSVVDDSMMAGSVVDDSIVDDSVVVGSVVVDEFVMDDDSGTIVEDAVDDILLVIAPSPEVPLTMASGKNGFAPAFG</sequence>
<evidence type="ECO:0000313" key="2">
    <source>
        <dbReference type="EMBL" id="KAL1869324.1"/>
    </source>
</evidence>